<gene>
    <name evidence="2" type="ORF">QBC36DRAFT_89456</name>
</gene>
<sequence length="421" mass="45824">MGKRSASTRPSDAPQDNMADLAVREKPTTSHKRRTSSTSQAGKSDTTMEKALKSSLENKERAYVAASRRMDRSLEDRIKSAYQASAVHFERTGKHFRITRENVEKGLWYDEIDDVPRHRLNEHHMGAEARARYQEVDDAFNQVFGRMMPAYPYSSRPAMPYQFSTGYQPPYPVQQPLSAYPLMPQESQPMSYSAQQAQAAVVPQEQAPSLSFLSKQAPSLDSMPYPYGLNKPPSRQPSGRRSVSPASSSSLASWEAATSVTPDSLSSSSNPTSPESEIDSSAAGALASTSRSTSFDHFNMSSPSMPPQGDVGFTSFSVSRPSSDASILDQAGVMDPELRSPPTAYFADLSFEDMAAAYPDLGGFNFQAPPPVVDNTKNETFGGSGTAPAVTEENNWDDLIDVARFEEPAAAQGAQGWAKQG</sequence>
<organism evidence="2 3">
    <name type="scientific">Triangularia setosa</name>
    <dbReference type="NCBI Taxonomy" id="2587417"/>
    <lineage>
        <taxon>Eukaryota</taxon>
        <taxon>Fungi</taxon>
        <taxon>Dikarya</taxon>
        <taxon>Ascomycota</taxon>
        <taxon>Pezizomycotina</taxon>
        <taxon>Sordariomycetes</taxon>
        <taxon>Sordariomycetidae</taxon>
        <taxon>Sordariales</taxon>
        <taxon>Podosporaceae</taxon>
        <taxon>Triangularia</taxon>
    </lineage>
</organism>
<reference evidence="2" key="2">
    <citation type="submission" date="2023-05" db="EMBL/GenBank/DDBJ databases">
        <authorList>
            <consortium name="Lawrence Berkeley National Laboratory"/>
            <person name="Steindorff A."/>
            <person name="Hensen N."/>
            <person name="Bonometti L."/>
            <person name="Westerberg I."/>
            <person name="Brannstrom I.O."/>
            <person name="Guillou S."/>
            <person name="Cros-Aarteil S."/>
            <person name="Calhoun S."/>
            <person name="Haridas S."/>
            <person name="Kuo A."/>
            <person name="Mondo S."/>
            <person name="Pangilinan J."/>
            <person name="Riley R."/>
            <person name="Labutti K."/>
            <person name="Andreopoulos B."/>
            <person name="Lipzen A."/>
            <person name="Chen C."/>
            <person name="Yanf M."/>
            <person name="Daum C."/>
            <person name="Ng V."/>
            <person name="Clum A."/>
            <person name="Ohm R."/>
            <person name="Martin F."/>
            <person name="Silar P."/>
            <person name="Natvig D."/>
            <person name="Lalanne C."/>
            <person name="Gautier V."/>
            <person name="Ament-Velasquez S.L."/>
            <person name="Kruys A."/>
            <person name="Hutchinson M.I."/>
            <person name="Powell A.J."/>
            <person name="Barry K."/>
            <person name="Miller A.N."/>
            <person name="Grigoriev I.V."/>
            <person name="Debuchy R."/>
            <person name="Gladieux P."/>
            <person name="Thoren M.H."/>
            <person name="Johannesson H."/>
        </authorList>
    </citation>
    <scope>NUCLEOTIDE SEQUENCE</scope>
    <source>
        <strain evidence="2">CBS 892.96</strain>
    </source>
</reference>
<dbReference type="EMBL" id="MU866517">
    <property type="protein sequence ID" value="KAK4171713.1"/>
    <property type="molecule type" value="Genomic_DNA"/>
</dbReference>
<evidence type="ECO:0000256" key="1">
    <source>
        <dbReference type="SAM" id="MobiDB-lite"/>
    </source>
</evidence>
<proteinExistence type="predicted"/>
<evidence type="ECO:0000313" key="2">
    <source>
        <dbReference type="EMBL" id="KAK4171713.1"/>
    </source>
</evidence>
<feature type="region of interest" description="Disordered" evidence="1">
    <location>
        <begin position="223"/>
        <end position="319"/>
    </location>
</feature>
<feature type="compositionally biased region" description="Polar residues" evidence="1">
    <location>
        <begin position="287"/>
        <end position="303"/>
    </location>
</feature>
<feature type="region of interest" description="Disordered" evidence="1">
    <location>
        <begin position="1"/>
        <end position="63"/>
    </location>
</feature>
<feature type="compositionally biased region" description="Polar residues" evidence="1">
    <location>
        <begin position="1"/>
        <end position="10"/>
    </location>
</feature>
<keyword evidence="3" id="KW-1185">Reference proteome</keyword>
<reference evidence="2" key="1">
    <citation type="journal article" date="2023" name="Mol. Phylogenet. Evol.">
        <title>Genome-scale phylogeny and comparative genomics of the fungal order Sordariales.</title>
        <authorList>
            <person name="Hensen N."/>
            <person name="Bonometti L."/>
            <person name="Westerberg I."/>
            <person name="Brannstrom I.O."/>
            <person name="Guillou S."/>
            <person name="Cros-Aarteil S."/>
            <person name="Calhoun S."/>
            <person name="Haridas S."/>
            <person name="Kuo A."/>
            <person name="Mondo S."/>
            <person name="Pangilinan J."/>
            <person name="Riley R."/>
            <person name="LaButti K."/>
            <person name="Andreopoulos B."/>
            <person name="Lipzen A."/>
            <person name="Chen C."/>
            <person name="Yan M."/>
            <person name="Daum C."/>
            <person name="Ng V."/>
            <person name="Clum A."/>
            <person name="Steindorff A."/>
            <person name="Ohm R.A."/>
            <person name="Martin F."/>
            <person name="Silar P."/>
            <person name="Natvig D.O."/>
            <person name="Lalanne C."/>
            <person name="Gautier V."/>
            <person name="Ament-Velasquez S.L."/>
            <person name="Kruys A."/>
            <person name="Hutchinson M.I."/>
            <person name="Powell A.J."/>
            <person name="Barry K."/>
            <person name="Miller A.N."/>
            <person name="Grigoriev I.V."/>
            <person name="Debuchy R."/>
            <person name="Gladieux P."/>
            <person name="Hiltunen Thoren M."/>
            <person name="Johannesson H."/>
        </authorList>
    </citation>
    <scope>NUCLEOTIDE SEQUENCE</scope>
    <source>
        <strain evidence="2">CBS 892.96</strain>
    </source>
</reference>
<evidence type="ECO:0000313" key="3">
    <source>
        <dbReference type="Proteomes" id="UP001302321"/>
    </source>
</evidence>
<accession>A0AAN7A2J0</accession>
<feature type="compositionally biased region" description="Basic and acidic residues" evidence="1">
    <location>
        <begin position="46"/>
        <end position="63"/>
    </location>
</feature>
<dbReference type="Proteomes" id="UP001302321">
    <property type="component" value="Unassembled WGS sequence"/>
</dbReference>
<comment type="caution">
    <text evidence="2">The sequence shown here is derived from an EMBL/GenBank/DDBJ whole genome shotgun (WGS) entry which is preliminary data.</text>
</comment>
<protein>
    <submittedName>
        <fullName evidence="2">Uncharacterized protein</fullName>
    </submittedName>
</protein>
<name>A0AAN7A2J0_9PEZI</name>
<dbReference type="AlphaFoldDB" id="A0AAN7A2J0"/>
<feature type="compositionally biased region" description="Low complexity" evidence="1">
    <location>
        <begin position="242"/>
        <end position="275"/>
    </location>
</feature>